<dbReference type="InterPro" id="IPR029052">
    <property type="entry name" value="Metallo-depent_PP-like"/>
</dbReference>
<dbReference type="EMBL" id="LR796237">
    <property type="protein sequence ID" value="CAB4130057.1"/>
    <property type="molecule type" value="Genomic_DNA"/>
</dbReference>
<gene>
    <name evidence="1" type="ORF">UFOVP116_248</name>
</gene>
<dbReference type="SUPFAM" id="SSF56300">
    <property type="entry name" value="Metallo-dependent phosphatases"/>
    <property type="match status" value="1"/>
</dbReference>
<dbReference type="Gene3D" id="3.60.21.10">
    <property type="match status" value="1"/>
</dbReference>
<evidence type="ECO:0000313" key="1">
    <source>
        <dbReference type="EMBL" id="CAB4130057.1"/>
    </source>
</evidence>
<keyword evidence="1" id="KW-0378">Hydrolase</keyword>
<dbReference type="GO" id="GO:0016787">
    <property type="term" value="F:hydrolase activity"/>
    <property type="evidence" value="ECO:0007669"/>
    <property type="project" value="UniProtKB-KW"/>
</dbReference>
<proteinExistence type="predicted"/>
<sequence>MSNVFVTSDIHFSHLNILKYNAATRGNFRDVDHMNEVIVQRWNETVGVDDHTFILGDVSMGDVSKAPGYIQRLNGTKTLILGNHDRSLMKIEGIRDLFVGVHDYLVYSHTKHEHYILFHFPISSWDDRHRGSVHLHGHLHGAPSGLTGRLMDVGMDCNDLRPFALTTIQNRMAKIPKPNSDHHGDKV</sequence>
<protein>
    <submittedName>
        <fullName evidence="1">COG4186 Predicted phosphoesterase or phosphohydrolase</fullName>
    </submittedName>
</protein>
<name>A0A6J5LAJ3_9CAUD</name>
<organism evidence="1">
    <name type="scientific">uncultured Caudovirales phage</name>
    <dbReference type="NCBI Taxonomy" id="2100421"/>
    <lineage>
        <taxon>Viruses</taxon>
        <taxon>Duplodnaviria</taxon>
        <taxon>Heunggongvirae</taxon>
        <taxon>Uroviricota</taxon>
        <taxon>Caudoviricetes</taxon>
        <taxon>Peduoviridae</taxon>
        <taxon>Maltschvirus</taxon>
        <taxon>Maltschvirus maltsch</taxon>
    </lineage>
</organism>
<reference evidence="1" key="1">
    <citation type="submission" date="2020-04" db="EMBL/GenBank/DDBJ databases">
        <authorList>
            <person name="Chiriac C."/>
            <person name="Salcher M."/>
            <person name="Ghai R."/>
            <person name="Kavagutti S V."/>
        </authorList>
    </citation>
    <scope>NUCLEOTIDE SEQUENCE</scope>
</reference>
<accession>A0A6J5LAJ3</accession>